<dbReference type="GO" id="GO:0050661">
    <property type="term" value="F:NADP binding"/>
    <property type="evidence" value="ECO:0007669"/>
    <property type="project" value="InterPro"/>
</dbReference>
<evidence type="ECO:0000256" key="2">
    <source>
        <dbReference type="ARBA" id="ARBA00010139"/>
    </source>
</evidence>
<dbReference type="GeneID" id="27906982"/>
<comment type="cofactor">
    <cofactor evidence="1">
        <name>FAD</name>
        <dbReference type="ChEBI" id="CHEBI:57692"/>
    </cofactor>
</comment>
<dbReference type="EMBL" id="KB456266">
    <property type="protein sequence ID" value="EMF11383.1"/>
    <property type="molecule type" value="Genomic_DNA"/>
</dbReference>
<dbReference type="PANTHER" id="PTHR43098:SF4">
    <property type="entry name" value="BLR3857 PROTEIN"/>
    <property type="match status" value="1"/>
</dbReference>
<gene>
    <name evidence="8" type="ORF">SEPMUDRAFT_68932</name>
</gene>
<evidence type="ECO:0000313" key="8">
    <source>
        <dbReference type="EMBL" id="EMF11383.1"/>
    </source>
</evidence>
<evidence type="ECO:0000256" key="7">
    <source>
        <dbReference type="ARBA" id="ARBA00023033"/>
    </source>
</evidence>
<keyword evidence="9" id="KW-1185">Reference proteome</keyword>
<dbReference type="AlphaFoldDB" id="M3D1K8"/>
<comment type="similarity">
    <text evidence="2">Belongs to the FAD-binding monooxygenase family.</text>
</comment>
<evidence type="ECO:0000256" key="3">
    <source>
        <dbReference type="ARBA" id="ARBA00022630"/>
    </source>
</evidence>
<dbReference type="OrthoDB" id="66881at2759"/>
<dbReference type="RefSeq" id="XP_016759504.1">
    <property type="nucleotide sequence ID" value="XM_016909845.1"/>
</dbReference>
<keyword evidence="6" id="KW-0560">Oxidoreductase</keyword>
<keyword evidence="4" id="KW-0274">FAD</keyword>
<dbReference type="GO" id="GO:0050660">
    <property type="term" value="F:flavin adenine dinucleotide binding"/>
    <property type="evidence" value="ECO:0007669"/>
    <property type="project" value="InterPro"/>
</dbReference>
<protein>
    <submittedName>
        <fullName evidence="8">Cyclododecanone monooxygenase</fullName>
    </submittedName>
</protein>
<dbReference type="Proteomes" id="UP000016931">
    <property type="component" value="Unassembled WGS sequence"/>
</dbReference>
<dbReference type="Gene3D" id="3.50.50.60">
    <property type="entry name" value="FAD/NAD(P)-binding domain"/>
    <property type="match status" value="2"/>
</dbReference>
<name>M3D1K8_SPHMS</name>
<dbReference type="OMA" id="ALKPWYG"/>
<dbReference type="Pfam" id="PF00743">
    <property type="entry name" value="FMO-like"/>
    <property type="match status" value="1"/>
</dbReference>
<evidence type="ECO:0000256" key="6">
    <source>
        <dbReference type="ARBA" id="ARBA00023002"/>
    </source>
</evidence>
<dbReference type="SUPFAM" id="SSF51905">
    <property type="entry name" value="FAD/NAD(P)-binding domain"/>
    <property type="match status" value="2"/>
</dbReference>
<keyword evidence="7 8" id="KW-0503">Monooxygenase</keyword>
<dbReference type="InterPro" id="IPR036188">
    <property type="entry name" value="FAD/NAD-bd_sf"/>
</dbReference>
<organism evidence="8 9">
    <name type="scientific">Sphaerulina musiva (strain SO2202)</name>
    <name type="common">Poplar stem canker fungus</name>
    <name type="synonym">Septoria musiva</name>
    <dbReference type="NCBI Taxonomy" id="692275"/>
    <lineage>
        <taxon>Eukaryota</taxon>
        <taxon>Fungi</taxon>
        <taxon>Dikarya</taxon>
        <taxon>Ascomycota</taxon>
        <taxon>Pezizomycotina</taxon>
        <taxon>Dothideomycetes</taxon>
        <taxon>Dothideomycetidae</taxon>
        <taxon>Mycosphaerellales</taxon>
        <taxon>Mycosphaerellaceae</taxon>
        <taxon>Sphaerulina</taxon>
    </lineage>
</organism>
<reference evidence="8 9" key="1">
    <citation type="journal article" date="2012" name="PLoS Pathog.">
        <title>Diverse lifestyles and strategies of plant pathogenesis encoded in the genomes of eighteen Dothideomycetes fungi.</title>
        <authorList>
            <person name="Ohm R.A."/>
            <person name="Feau N."/>
            <person name="Henrissat B."/>
            <person name="Schoch C.L."/>
            <person name="Horwitz B.A."/>
            <person name="Barry K.W."/>
            <person name="Condon B.J."/>
            <person name="Copeland A.C."/>
            <person name="Dhillon B."/>
            <person name="Glaser F."/>
            <person name="Hesse C.N."/>
            <person name="Kosti I."/>
            <person name="LaButti K."/>
            <person name="Lindquist E.A."/>
            <person name="Lucas S."/>
            <person name="Salamov A.A."/>
            <person name="Bradshaw R.E."/>
            <person name="Ciuffetti L."/>
            <person name="Hamelin R.C."/>
            <person name="Kema G.H.J."/>
            <person name="Lawrence C."/>
            <person name="Scott J.A."/>
            <person name="Spatafora J.W."/>
            <person name="Turgeon B.G."/>
            <person name="de Wit P.J.G.M."/>
            <person name="Zhong S."/>
            <person name="Goodwin S.B."/>
            <person name="Grigoriev I.V."/>
        </authorList>
    </citation>
    <scope>NUCLEOTIDE SEQUENCE [LARGE SCALE GENOMIC DNA]</scope>
    <source>
        <strain evidence="8 9">SO2202</strain>
    </source>
</reference>
<keyword evidence="3" id="KW-0285">Flavoprotein</keyword>
<dbReference type="PANTHER" id="PTHR43098">
    <property type="entry name" value="L-ORNITHINE N(5)-MONOOXYGENASE-RELATED"/>
    <property type="match status" value="1"/>
</dbReference>
<sequence length="579" mass="66228">MEAQKKYDAEREKRLAFGRDISQYRVVDGHFASWLGDPWKAETPREPVYRETDVLIMGGGYGSQLTAAELLKYGIQNFLMVDKCGGFGGTWWWNRYPGAQCDIESFIYMPLLEETGYVPTEKYAHQPELLEHAERIATHYGLHEKALFQTEILSIHWEEYKGVWRIITNHNDTIYARFVVLNSGPLHRPKLPGTPGIEKFKGHAFHSSRFDYEYCGKDLSKLQDKKVAIIGTGATAVQIIPHVAKNAKEFFVVQRTPSGVDTRLNCDTTEEWIKENIKPGWQKNRQHNFNKMSLGGATDEDLVDDNWSRVFLSFTNATKGAKPEDIPREILRKNFERMQSIRDRVDSTIQDPKVAEKLKPWYGWGCKRPTFHDGYLPSFNRPNVHLIDTDGKGIDEFTETGFKFNGVEYEVDAVIFATGYELATDWVQRAGMDVYGRSEPISKKWANGTIGLHSWGSNGFPNAFWITTAQGPLAVNALYGIHEQAIHLSYIINETLRRGAKCVEPSKEAEEAWLKEVLKAGQNRSTFEATCTPGWMNNEGHVTEKHVRNWWYGGNGLEYFKMIKDWRDAGKLEGLKVTY</sequence>
<dbReference type="eggNOG" id="KOG1399">
    <property type="taxonomic scope" value="Eukaryota"/>
</dbReference>
<evidence type="ECO:0000256" key="5">
    <source>
        <dbReference type="ARBA" id="ARBA00022857"/>
    </source>
</evidence>
<dbReference type="GO" id="GO:0004499">
    <property type="term" value="F:N,N-dimethylaniline monooxygenase activity"/>
    <property type="evidence" value="ECO:0007669"/>
    <property type="project" value="InterPro"/>
</dbReference>
<evidence type="ECO:0000256" key="4">
    <source>
        <dbReference type="ARBA" id="ARBA00022827"/>
    </source>
</evidence>
<dbReference type="InterPro" id="IPR050775">
    <property type="entry name" value="FAD-binding_Monooxygenases"/>
</dbReference>
<keyword evidence="5" id="KW-0521">NADP</keyword>
<accession>M3D1K8</accession>
<evidence type="ECO:0000313" key="9">
    <source>
        <dbReference type="Proteomes" id="UP000016931"/>
    </source>
</evidence>
<dbReference type="HOGENOM" id="CLU_006937_8_2_1"/>
<evidence type="ECO:0000256" key="1">
    <source>
        <dbReference type="ARBA" id="ARBA00001974"/>
    </source>
</evidence>
<proteinExistence type="inferred from homology"/>
<dbReference type="InterPro" id="IPR020946">
    <property type="entry name" value="Flavin_mOase-like"/>
</dbReference>